<sequence>MGNMNSTATGNLEPLVIYGGYVDEWETEFYTCNRCRYKTMVIDPGEHHPVRPFFCPRCGVEFTKIIWGYGQCPE</sequence>
<organism evidence="1">
    <name type="scientific">Myoviridae sp. ctuIn11</name>
    <dbReference type="NCBI Taxonomy" id="2827715"/>
    <lineage>
        <taxon>Viruses</taxon>
        <taxon>Duplodnaviria</taxon>
        <taxon>Heunggongvirae</taxon>
        <taxon>Uroviricota</taxon>
        <taxon>Caudoviricetes</taxon>
    </lineage>
</organism>
<evidence type="ECO:0000313" key="1">
    <source>
        <dbReference type="EMBL" id="DAF50466.1"/>
    </source>
</evidence>
<protein>
    <submittedName>
        <fullName evidence="1">Zinc-ribbon domain protein</fullName>
    </submittedName>
</protein>
<proteinExistence type="predicted"/>
<name>A0A8S5SIS6_9CAUD</name>
<accession>A0A8S5SIS6</accession>
<reference evidence="1" key="1">
    <citation type="journal article" date="2021" name="Proc. Natl. Acad. Sci. U.S.A.">
        <title>A Catalog of Tens of Thousands of Viruses from Human Metagenomes Reveals Hidden Associations with Chronic Diseases.</title>
        <authorList>
            <person name="Tisza M.J."/>
            <person name="Buck C.B."/>
        </authorList>
    </citation>
    <scope>NUCLEOTIDE SEQUENCE</scope>
    <source>
        <strain evidence="1">CtuIn11</strain>
    </source>
</reference>
<dbReference type="EMBL" id="BK032596">
    <property type="protein sequence ID" value="DAF50466.1"/>
    <property type="molecule type" value="Genomic_DNA"/>
</dbReference>